<organism evidence="2 3">
    <name type="scientific">Apiospora marii</name>
    <dbReference type="NCBI Taxonomy" id="335849"/>
    <lineage>
        <taxon>Eukaryota</taxon>
        <taxon>Fungi</taxon>
        <taxon>Dikarya</taxon>
        <taxon>Ascomycota</taxon>
        <taxon>Pezizomycotina</taxon>
        <taxon>Sordariomycetes</taxon>
        <taxon>Xylariomycetidae</taxon>
        <taxon>Amphisphaeriales</taxon>
        <taxon>Apiosporaceae</taxon>
        <taxon>Apiospora</taxon>
    </lineage>
</organism>
<keyword evidence="1" id="KW-0732">Signal</keyword>
<comment type="caution">
    <text evidence="2">The sequence shown here is derived from an EMBL/GenBank/DDBJ whole genome shotgun (WGS) entry which is preliminary data.</text>
</comment>
<reference evidence="2 3" key="1">
    <citation type="submission" date="2023-01" db="EMBL/GenBank/DDBJ databases">
        <title>Analysis of 21 Apiospora genomes using comparative genomics revels a genus with tremendous synthesis potential of carbohydrate active enzymes and secondary metabolites.</title>
        <authorList>
            <person name="Sorensen T."/>
        </authorList>
    </citation>
    <scope>NUCLEOTIDE SEQUENCE [LARGE SCALE GENOMIC DNA]</scope>
    <source>
        <strain evidence="2 3">CBS 20057</strain>
    </source>
</reference>
<evidence type="ECO:0000313" key="2">
    <source>
        <dbReference type="EMBL" id="KAK8028652.1"/>
    </source>
</evidence>
<accession>A0ABR1S9Z7</accession>
<feature type="chain" id="PRO_5045282847" evidence="1">
    <location>
        <begin position="18"/>
        <end position="156"/>
    </location>
</feature>
<evidence type="ECO:0000313" key="3">
    <source>
        <dbReference type="Proteomes" id="UP001396898"/>
    </source>
</evidence>
<evidence type="ECO:0000256" key="1">
    <source>
        <dbReference type="SAM" id="SignalP"/>
    </source>
</evidence>
<protein>
    <submittedName>
        <fullName evidence="2">Uncharacterized protein</fullName>
    </submittedName>
</protein>
<sequence>MFTSIIAVLSAAALAAAAPSSSPALAARQEAPFAKWPAINFSGGCAPNAGGCIALFNISAPAGYVARAPAFAATCHPLVNQKGVWLDCDDHMEPASPRSHVETTWADGSRAGLIQVSVAHIWTEASGQRNNASGSAEINGGMATFEVPVTMLTAVL</sequence>
<dbReference type="Proteomes" id="UP001396898">
    <property type="component" value="Unassembled WGS sequence"/>
</dbReference>
<gene>
    <name evidence="2" type="ORF">PG991_005708</name>
</gene>
<proteinExistence type="predicted"/>
<name>A0ABR1S9Z7_9PEZI</name>
<feature type="signal peptide" evidence="1">
    <location>
        <begin position="1"/>
        <end position="17"/>
    </location>
</feature>
<dbReference type="EMBL" id="JAQQWI010000007">
    <property type="protein sequence ID" value="KAK8028652.1"/>
    <property type="molecule type" value="Genomic_DNA"/>
</dbReference>
<keyword evidence="3" id="KW-1185">Reference proteome</keyword>